<evidence type="ECO:0000259" key="3">
    <source>
        <dbReference type="PROSITE" id="PS50887"/>
    </source>
</evidence>
<dbReference type="Gene3D" id="3.30.70.270">
    <property type="match status" value="1"/>
</dbReference>
<dbReference type="InterPro" id="IPR050469">
    <property type="entry name" value="Diguanylate_Cyclase"/>
</dbReference>
<dbReference type="InterPro" id="IPR029787">
    <property type="entry name" value="Nucleotide_cyclase"/>
</dbReference>
<comment type="caution">
    <text evidence="4">The sequence shown here is derived from an EMBL/GenBank/DDBJ whole genome shotgun (WGS) entry which is preliminary data.</text>
</comment>
<evidence type="ECO:0000256" key="2">
    <source>
        <dbReference type="ARBA" id="ARBA00034247"/>
    </source>
</evidence>
<organism evidence="4 5">
    <name type="scientific">Ancylobacter radicis</name>
    <dbReference type="NCBI Taxonomy" id="2836179"/>
    <lineage>
        <taxon>Bacteria</taxon>
        <taxon>Pseudomonadati</taxon>
        <taxon>Pseudomonadota</taxon>
        <taxon>Alphaproteobacteria</taxon>
        <taxon>Hyphomicrobiales</taxon>
        <taxon>Xanthobacteraceae</taxon>
        <taxon>Ancylobacter</taxon>
    </lineage>
</organism>
<dbReference type="Proteomes" id="UP001166585">
    <property type="component" value="Unassembled WGS sequence"/>
</dbReference>
<dbReference type="Pfam" id="PF00990">
    <property type="entry name" value="GGDEF"/>
    <property type="match status" value="1"/>
</dbReference>
<dbReference type="InterPro" id="IPR000160">
    <property type="entry name" value="GGDEF_dom"/>
</dbReference>
<name>A0ABS5R458_9HYPH</name>
<dbReference type="RefSeq" id="WP_213754281.1">
    <property type="nucleotide sequence ID" value="NZ_JAHCQH010000014.1"/>
</dbReference>
<dbReference type="EC" id="2.7.7.65" evidence="1"/>
<gene>
    <name evidence="4" type="ORF">KIP89_04920</name>
</gene>
<evidence type="ECO:0000256" key="1">
    <source>
        <dbReference type="ARBA" id="ARBA00012528"/>
    </source>
</evidence>
<keyword evidence="5" id="KW-1185">Reference proteome</keyword>
<dbReference type="SUPFAM" id="SSF55073">
    <property type="entry name" value="Nucleotide cyclase"/>
    <property type="match status" value="1"/>
</dbReference>
<comment type="catalytic activity">
    <reaction evidence="2">
        <text>2 GTP = 3',3'-c-di-GMP + 2 diphosphate</text>
        <dbReference type="Rhea" id="RHEA:24898"/>
        <dbReference type="ChEBI" id="CHEBI:33019"/>
        <dbReference type="ChEBI" id="CHEBI:37565"/>
        <dbReference type="ChEBI" id="CHEBI:58805"/>
        <dbReference type="EC" id="2.7.7.65"/>
    </reaction>
</comment>
<dbReference type="Gene3D" id="3.30.450.20">
    <property type="entry name" value="PAS domain"/>
    <property type="match status" value="1"/>
</dbReference>
<dbReference type="Pfam" id="PF13188">
    <property type="entry name" value="PAS_8"/>
    <property type="match status" value="1"/>
</dbReference>
<dbReference type="PROSITE" id="PS50887">
    <property type="entry name" value="GGDEF"/>
    <property type="match status" value="1"/>
</dbReference>
<dbReference type="SMART" id="SM00267">
    <property type="entry name" value="GGDEF"/>
    <property type="match status" value="1"/>
</dbReference>
<dbReference type="CDD" id="cd01949">
    <property type="entry name" value="GGDEF"/>
    <property type="match status" value="1"/>
</dbReference>
<dbReference type="PANTHER" id="PTHR45138">
    <property type="entry name" value="REGULATORY COMPONENTS OF SENSORY TRANSDUCTION SYSTEM"/>
    <property type="match status" value="1"/>
</dbReference>
<dbReference type="InterPro" id="IPR043128">
    <property type="entry name" value="Rev_trsase/Diguanyl_cyclase"/>
</dbReference>
<proteinExistence type="predicted"/>
<dbReference type="EMBL" id="JAHCQH010000014">
    <property type="protein sequence ID" value="MBS9476445.1"/>
    <property type="molecule type" value="Genomic_DNA"/>
</dbReference>
<evidence type="ECO:0000313" key="5">
    <source>
        <dbReference type="Proteomes" id="UP001166585"/>
    </source>
</evidence>
<dbReference type="InterPro" id="IPR000014">
    <property type="entry name" value="PAS"/>
</dbReference>
<reference evidence="4" key="1">
    <citation type="submission" date="2021-05" db="EMBL/GenBank/DDBJ databases">
        <authorList>
            <person name="Sun Q."/>
            <person name="Inoue M."/>
        </authorList>
    </citation>
    <scope>NUCLEOTIDE SEQUENCE</scope>
    <source>
        <strain evidence="4">VKM B-3255</strain>
    </source>
</reference>
<dbReference type="InterPro" id="IPR035965">
    <property type="entry name" value="PAS-like_dom_sf"/>
</dbReference>
<evidence type="ECO:0000313" key="4">
    <source>
        <dbReference type="EMBL" id="MBS9476445.1"/>
    </source>
</evidence>
<sequence length="418" mass="45275">MNPTELDWLSSVAVPVLAVRADIVVALNPAATILFGDAAAPRPLTLSALFADEAGGLAAYLHACEAAPALNALQLGCTLAGERRHLQIAARRLYPAGTAESLWVLTVLETRAPPSGTVGAPGAAPGRWVHLLPTILDQLPVALLIEDDDDVGVFANRGFTEIFEYALEEIAALDDWWHKLYPDPLIREAAKVEWAAKLAMAPRGDGTISTSEFQIRAGGGRDKVLQSHSFRIGDYRVHSYVDVSQRHQLALDLRQLADTDALTGVLNRRSFFQKGRTLDRVGEPLAALLLDIDHFKVANDRHGHAFGDEVLVEISARVRAALRSRDLLARIGGEEFAVLLPGLDRDVALGVAERLRQTVEDVPVTRGTTRHRVTVSIGGACASTAETSIEELLLHADRALYAAKHAGRNCVWFEGDRA</sequence>
<dbReference type="PANTHER" id="PTHR45138:SF9">
    <property type="entry name" value="DIGUANYLATE CYCLASE DGCM-RELATED"/>
    <property type="match status" value="1"/>
</dbReference>
<dbReference type="NCBIfam" id="TIGR00254">
    <property type="entry name" value="GGDEF"/>
    <property type="match status" value="1"/>
</dbReference>
<protein>
    <recommendedName>
        <fullName evidence="1">diguanylate cyclase</fullName>
        <ecNumber evidence="1">2.7.7.65</ecNumber>
    </recommendedName>
</protein>
<dbReference type="SUPFAM" id="SSF55785">
    <property type="entry name" value="PYP-like sensor domain (PAS domain)"/>
    <property type="match status" value="1"/>
</dbReference>
<feature type="domain" description="GGDEF" evidence="3">
    <location>
        <begin position="283"/>
        <end position="416"/>
    </location>
</feature>
<accession>A0ABS5R458</accession>